<sequence length="297" mass="33454">MDSSPRSGRTPSRNSALRHGSEATNNAEWQQHPRRKAGALATRRPHRHYRAFRCQETSHARRQPLHRGDCQAPAVPCHALARWEGNASPLPPPPSRLASDDQNAATDRQRPPRSRCGGRTVSKTFPARQRRRTTRGNGDGQHAGQQAHMLCTAFRARRGLRSPRQARARAERQHRTYNANKMPRRRRTQAKLRFALQSLRSGSTSPHAKKQPGRHAAQAPAAQTPAQARRRRAPAPMTGLARCSQKKHSDWPHRTKATPSLHGGQTSKRSTEPRNHSRRPTQLHHEGVALHVGRSWR</sequence>
<proteinExistence type="predicted"/>
<feature type="region of interest" description="Disordered" evidence="1">
    <location>
        <begin position="157"/>
        <end position="297"/>
    </location>
</feature>
<feature type="compositionally biased region" description="Low complexity" evidence="1">
    <location>
        <begin position="214"/>
        <end position="227"/>
    </location>
</feature>
<gene>
    <name evidence="2" type="ORF">TvY486_0028200</name>
</gene>
<feature type="compositionally biased region" description="Basic residues" evidence="1">
    <location>
        <begin position="32"/>
        <end position="46"/>
    </location>
</feature>
<feature type="compositionally biased region" description="Polar residues" evidence="1">
    <location>
        <begin position="1"/>
        <end position="15"/>
    </location>
</feature>
<feature type="compositionally biased region" description="Basic residues" evidence="1">
    <location>
        <begin position="157"/>
        <end position="167"/>
    </location>
</feature>
<feature type="region of interest" description="Disordered" evidence="1">
    <location>
        <begin position="85"/>
        <end position="145"/>
    </location>
</feature>
<evidence type="ECO:0000313" key="3">
    <source>
        <dbReference type="Proteomes" id="UP000009027"/>
    </source>
</evidence>
<dbReference type="Proteomes" id="UP000009027">
    <property type="component" value="Unassembled WGS sequence"/>
</dbReference>
<dbReference type="VEuPathDB" id="TriTrypDB:TvY486_0028200"/>
<feature type="region of interest" description="Disordered" evidence="1">
    <location>
        <begin position="1"/>
        <end position="46"/>
    </location>
</feature>
<dbReference type="EMBL" id="CAEX01004745">
    <property type="protein sequence ID" value="CCD20055.1"/>
    <property type="molecule type" value="Genomic_DNA"/>
</dbReference>
<organism evidence="2 3">
    <name type="scientific">Trypanosoma vivax (strain Y486)</name>
    <dbReference type="NCBI Taxonomy" id="1055687"/>
    <lineage>
        <taxon>Eukaryota</taxon>
        <taxon>Discoba</taxon>
        <taxon>Euglenozoa</taxon>
        <taxon>Kinetoplastea</taxon>
        <taxon>Metakinetoplastina</taxon>
        <taxon>Trypanosomatida</taxon>
        <taxon>Trypanosomatidae</taxon>
        <taxon>Trypanosoma</taxon>
        <taxon>Duttonella</taxon>
    </lineage>
</organism>
<protein>
    <submittedName>
        <fullName evidence="2">Uncharacterized protein</fullName>
    </submittedName>
</protein>
<evidence type="ECO:0000313" key="2">
    <source>
        <dbReference type="EMBL" id="CCD20055.1"/>
    </source>
</evidence>
<keyword evidence="3" id="KW-1185">Reference proteome</keyword>
<reference evidence="2 3" key="1">
    <citation type="journal article" date="2012" name="Proc. Natl. Acad. Sci. U.S.A.">
        <title>Antigenic diversity is generated by distinct evolutionary mechanisms in African trypanosome species.</title>
        <authorList>
            <person name="Jackson A.P."/>
            <person name="Berry A."/>
            <person name="Aslett M."/>
            <person name="Allison H.C."/>
            <person name="Burton P."/>
            <person name="Vavrova-Anderson J."/>
            <person name="Brown R."/>
            <person name="Browne H."/>
            <person name="Corton N."/>
            <person name="Hauser H."/>
            <person name="Gamble J."/>
            <person name="Gilderthorp R."/>
            <person name="Marcello L."/>
            <person name="McQuillan J."/>
            <person name="Otto T.D."/>
            <person name="Quail M.A."/>
            <person name="Sanders M.J."/>
            <person name="van Tonder A."/>
            <person name="Ginger M.L."/>
            <person name="Field M.C."/>
            <person name="Barry J.D."/>
            <person name="Hertz-Fowler C."/>
            <person name="Berriman M."/>
        </authorList>
    </citation>
    <scope>NUCLEOTIDE SEQUENCE</scope>
    <source>
        <strain evidence="2 3">Y486</strain>
    </source>
</reference>
<evidence type="ECO:0000256" key="1">
    <source>
        <dbReference type="SAM" id="MobiDB-lite"/>
    </source>
</evidence>
<dbReference type="AlphaFoldDB" id="F9WR71"/>
<name>F9WR71_TRYVY</name>
<accession>F9WR71</accession>